<proteinExistence type="predicted"/>
<comment type="caution">
    <text evidence="1">The sequence shown here is derived from an EMBL/GenBank/DDBJ whole genome shotgun (WGS) entry which is preliminary data.</text>
</comment>
<evidence type="ECO:0000313" key="1">
    <source>
        <dbReference type="EMBL" id="KKF94182.1"/>
    </source>
</evidence>
<organism evidence="1 2">
    <name type="scientific">Ceratocystis fimbriata f. sp. platani</name>
    <dbReference type="NCBI Taxonomy" id="88771"/>
    <lineage>
        <taxon>Eukaryota</taxon>
        <taxon>Fungi</taxon>
        <taxon>Dikarya</taxon>
        <taxon>Ascomycota</taxon>
        <taxon>Pezizomycotina</taxon>
        <taxon>Sordariomycetes</taxon>
        <taxon>Hypocreomycetidae</taxon>
        <taxon>Microascales</taxon>
        <taxon>Ceratocystidaceae</taxon>
        <taxon>Ceratocystis</taxon>
    </lineage>
</organism>
<protein>
    <submittedName>
        <fullName evidence="1">Uncharacterized protein</fullName>
    </submittedName>
</protein>
<dbReference type="Proteomes" id="UP000034841">
    <property type="component" value="Unassembled WGS sequence"/>
</dbReference>
<keyword evidence="2" id="KW-1185">Reference proteome</keyword>
<name>A0A0F8CTZ5_CERFI</name>
<sequence>MASEYGRFLYLFIYNRDAFVTSGPEEPWRIEDRYYWSLVTGPSPRDLTRLGRRWIDRVHEVTKMDARNSRAQMRFVIGEIADLEALEAIWDTTSTANIGKTGHAIADWVGAAWERVTGNYIIFREVLSCSWDLLMLTSLMILEERRAGGFFDCEDKWKKDNDIILTWDYLRGEWTESLLGGKERVM</sequence>
<accession>A0A0F8CTZ5</accession>
<dbReference type="EMBL" id="LBBL01000175">
    <property type="protein sequence ID" value="KKF94182.1"/>
    <property type="molecule type" value="Genomic_DNA"/>
</dbReference>
<reference evidence="1 2" key="1">
    <citation type="submission" date="2015-04" db="EMBL/GenBank/DDBJ databases">
        <title>Genome sequence of Ceratocystis platani, a major pathogen of plane trees.</title>
        <authorList>
            <person name="Belbahri L."/>
        </authorList>
    </citation>
    <scope>NUCLEOTIDE SEQUENCE [LARGE SCALE GENOMIC DNA]</scope>
    <source>
        <strain evidence="1 2">CFO</strain>
    </source>
</reference>
<evidence type="ECO:0000313" key="2">
    <source>
        <dbReference type="Proteomes" id="UP000034841"/>
    </source>
</evidence>
<dbReference type="AlphaFoldDB" id="A0A0F8CTZ5"/>
<dbReference type="InterPro" id="IPR054208">
    <property type="entry name" value="DUF6914"/>
</dbReference>
<dbReference type="Pfam" id="PF21858">
    <property type="entry name" value="DUF6914"/>
    <property type="match status" value="1"/>
</dbReference>
<gene>
    <name evidence="1" type="ORF">CFO_g3460</name>
</gene>